<dbReference type="eggNOG" id="ENOG502SZQW">
    <property type="taxonomic scope" value="Eukaryota"/>
</dbReference>
<dbReference type="EMBL" id="KB445551">
    <property type="protein sequence ID" value="EMC99571.1"/>
    <property type="molecule type" value="Genomic_DNA"/>
</dbReference>
<name>M2MRW3_BAUPA</name>
<reference evidence="2 3" key="1">
    <citation type="journal article" date="2012" name="PLoS Pathog.">
        <title>Diverse lifestyles and strategies of plant pathogenesis encoded in the genomes of eighteen Dothideomycetes fungi.</title>
        <authorList>
            <person name="Ohm R.A."/>
            <person name="Feau N."/>
            <person name="Henrissat B."/>
            <person name="Schoch C.L."/>
            <person name="Horwitz B.A."/>
            <person name="Barry K.W."/>
            <person name="Condon B.J."/>
            <person name="Copeland A.C."/>
            <person name="Dhillon B."/>
            <person name="Glaser F."/>
            <person name="Hesse C.N."/>
            <person name="Kosti I."/>
            <person name="LaButti K."/>
            <person name="Lindquist E.A."/>
            <person name="Lucas S."/>
            <person name="Salamov A.A."/>
            <person name="Bradshaw R.E."/>
            <person name="Ciuffetti L."/>
            <person name="Hamelin R.C."/>
            <person name="Kema G.H.J."/>
            <person name="Lawrence C."/>
            <person name="Scott J.A."/>
            <person name="Spatafora J.W."/>
            <person name="Turgeon B.G."/>
            <person name="de Wit P.J.G.M."/>
            <person name="Zhong S."/>
            <person name="Goodwin S.B."/>
            <person name="Grigoriev I.V."/>
        </authorList>
    </citation>
    <scope>NUCLEOTIDE SEQUENCE [LARGE SCALE GENOMIC DNA]</scope>
    <source>
        <strain evidence="2 3">UAMH 10762</strain>
    </source>
</reference>
<dbReference type="AlphaFoldDB" id="M2MRW3"/>
<proteinExistence type="predicted"/>
<organism evidence="2 3">
    <name type="scientific">Baudoinia panamericana (strain UAMH 10762)</name>
    <name type="common">Angels' share fungus</name>
    <name type="synonym">Baudoinia compniacensis (strain UAMH 10762)</name>
    <dbReference type="NCBI Taxonomy" id="717646"/>
    <lineage>
        <taxon>Eukaryota</taxon>
        <taxon>Fungi</taxon>
        <taxon>Dikarya</taxon>
        <taxon>Ascomycota</taxon>
        <taxon>Pezizomycotina</taxon>
        <taxon>Dothideomycetes</taxon>
        <taxon>Dothideomycetidae</taxon>
        <taxon>Mycosphaerellales</taxon>
        <taxon>Teratosphaeriaceae</taxon>
        <taxon>Baudoinia</taxon>
    </lineage>
</organism>
<feature type="compositionally biased region" description="Low complexity" evidence="1">
    <location>
        <begin position="86"/>
        <end position="100"/>
    </location>
</feature>
<gene>
    <name evidence="2" type="ORF">BAUCODRAFT_571740</name>
</gene>
<dbReference type="RefSeq" id="XP_007673220.1">
    <property type="nucleotide sequence ID" value="XM_007675030.1"/>
</dbReference>
<evidence type="ECO:0000256" key="1">
    <source>
        <dbReference type="SAM" id="MobiDB-lite"/>
    </source>
</evidence>
<keyword evidence="3" id="KW-1185">Reference proteome</keyword>
<dbReference type="OrthoDB" id="4220319at2759"/>
<dbReference type="STRING" id="717646.M2MRW3"/>
<feature type="compositionally biased region" description="Basic and acidic residues" evidence="1">
    <location>
        <begin position="115"/>
        <end position="125"/>
    </location>
</feature>
<feature type="region of interest" description="Disordered" evidence="1">
    <location>
        <begin position="36"/>
        <end position="59"/>
    </location>
</feature>
<evidence type="ECO:0000313" key="2">
    <source>
        <dbReference type="EMBL" id="EMC99571.1"/>
    </source>
</evidence>
<accession>M2MRW3</accession>
<dbReference type="Proteomes" id="UP000011761">
    <property type="component" value="Unassembled WGS sequence"/>
</dbReference>
<sequence length="197" mass="21573">MLNGPQCLGSYSYSDMMSLLLRSETSRQQLHTRFLRSEDSPYSCKGQSSSASKSTNHPANFPHASHFIVTRPEPITMQSLRRSLLARRPAAASFPSRRTPAPAPRHFQTSSRCLARKDAQGKDDINTESNEYSKSGSDDKSSAVEEAAFSPDKTSPEEQQAHAEGEANEQGVSLTFTYTQQGLCVGGDVFANHGNSR</sequence>
<dbReference type="GeneID" id="19115640"/>
<dbReference type="KEGG" id="bcom:BAUCODRAFT_571740"/>
<feature type="compositionally biased region" description="Low complexity" evidence="1">
    <location>
        <begin position="43"/>
        <end position="54"/>
    </location>
</feature>
<evidence type="ECO:0000313" key="3">
    <source>
        <dbReference type="Proteomes" id="UP000011761"/>
    </source>
</evidence>
<dbReference type="HOGENOM" id="CLU_1383919_0_0_1"/>
<protein>
    <submittedName>
        <fullName evidence="2">Uncharacterized protein</fullName>
    </submittedName>
</protein>
<feature type="compositionally biased region" description="Basic and acidic residues" evidence="1">
    <location>
        <begin position="154"/>
        <end position="165"/>
    </location>
</feature>
<feature type="region of interest" description="Disordered" evidence="1">
    <location>
        <begin position="86"/>
        <end position="174"/>
    </location>
</feature>